<evidence type="ECO:0000256" key="2">
    <source>
        <dbReference type="SAM" id="Phobius"/>
    </source>
</evidence>
<protein>
    <submittedName>
        <fullName evidence="3">Nip3a</fullName>
    </submittedName>
</protein>
<organism evidence="3">
    <name type="scientific">Arundo donax</name>
    <name type="common">Giant reed</name>
    <name type="synonym">Donax arundinaceus</name>
    <dbReference type="NCBI Taxonomy" id="35708"/>
    <lineage>
        <taxon>Eukaryota</taxon>
        <taxon>Viridiplantae</taxon>
        <taxon>Streptophyta</taxon>
        <taxon>Embryophyta</taxon>
        <taxon>Tracheophyta</taxon>
        <taxon>Spermatophyta</taxon>
        <taxon>Magnoliopsida</taxon>
        <taxon>Liliopsida</taxon>
        <taxon>Poales</taxon>
        <taxon>Poaceae</taxon>
        <taxon>PACMAD clade</taxon>
        <taxon>Arundinoideae</taxon>
        <taxon>Arundineae</taxon>
        <taxon>Arundo</taxon>
    </lineage>
</organism>
<evidence type="ECO:0000313" key="3">
    <source>
        <dbReference type="EMBL" id="JAE39313.1"/>
    </source>
</evidence>
<evidence type="ECO:0000256" key="1">
    <source>
        <dbReference type="SAM" id="MobiDB-lite"/>
    </source>
</evidence>
<feature type="transmembrane region" description="Helical" evidence="2">
    <location>
        <begin position="90"/>
        <end position="111"/>
    </location>
</feature>
<sequence>MRMNVPTNSAPSLRVRETSGAGISTTQVCVATPHPSTAGRGRHLHRGIDLRSYDSESTRGPANSGAGVSGVAGAGDPFGGVDPGSIPSKLSLLASSLTLALFFWVFIGLSVQQK</sequence>
<proteinExistence type="predicted"/>
<name>A0A0A9I2A5_ARUDO</name>
<keyword evidence="2" id="KW-0472">Membrane</keyword>
<reference evidence="3" key="1">
    <citation type="submission" date="2014-09" db="EMBL/GenBank/DDBJ databases">
        <authorList>
            <person name="Magalhaes I.L.F."/>
            <person name="Oliveira U."/>
            <person name="Santos F.R."/>
            <person name="Vidigal T.H.D.A."/>
            <person name="Brescovit A.D."/>
            <person name="Santos A.J."/>
        </authorList>
    </citation>
    <scope>NUCLEOTIDE SEQUENCE</scope>
    <source>
        <tissue evidence="3">Shoot tissue taken approximately 20 cm above the soil surface</tissue>
    </source>
</reference>
<feature type="compositionally biased region" description="Gly residues" evidence="1">
    <location>
        <begin position="67"/>
        <end position="80"/>
    </location>
</feature>
<keyword evidence="2" id="KW-0812">Transmembrane</keyword>
<accession>A0A0A9I2A5</accession>
<dbReference type="AlphaFoldDB" id="A0A0A9I2A5"/>
<feature type="region of interest" description="Disordered" evidence="1">
    <location>
        <begin position="52"/>
        <end position="80"/>
    </location>
</feature>
<keyword evidence="2" id="KW-1133">Transmembrane helix</keyword>
<dbReference type="EMBL" id="GBRH01158583">
    <property type="protein sequence ID" value="JAE39313.1"/>
    <property type="molecule type" value="Transcribed_RNA"/>
</dbReference>
<reference evidence="3" key="2">
    <citation type="journal article" date="2015" name="Data Brief">
        <title>Shoot transcriptome of the giant reed, Arundo donax.</title>
        <authorList>
            <person name="Barrero R.A."/>
            <person name="Guerrero F.D."/>
            <person name="Moolhuijzen P."/>
            <person name="Goolsby J.A."/>
            <person name="Tidwell J."/>
            <person name="Bellgard S.E."/>
            <person name="Bellgard M.I."/>
        </authorList>
    </citation>
    <scope>NUCLEOTIDE SEQUENCE</scope>
    <source>
        <tissue evidence="3">Shoot tissue taken approximately 20 cm above the soil surface</tissue>
    </source>
</reference>